<proteinExistence type="predicted"/>
<feature type="compositionally biased region" description="Low complexity" evidence="1">
    <location>
        <begin position="210"/>
        <end position="236"/>
    </location>
</feature>
<keyword evidence="4" id="KW-1185">Reference proteome</keyword>
<dbReference type="PROSITE" id="PS50172">
    <property type="entry name" value="BRCT"/>
    <property type="match status" value="2"/>
</dbReference>
<dbReference type="PANTHER" id="PTHR11370">
    <property type="entry name" value="DNA-REPAIR PROTEIN XRCC1"/>
    <property type="match status" value="1"/>
</dbReference>
<dbReference type="InterPro" id="IPR001357">
    <property type="entry name" value="BRCT_dom"/>
</dbReference>
<dbReference type="AlphaFoldDB" id="A0A0R3UEU2"/>
<protein>
    <recommendedName>
        <fullName evidence="2">BRCT domain-containing protein</fullName>
    </recommendedName>
</protein>
<dbReference type="OrthoDB" id="25840at2759"/>
<dbReference type="InterPro" id="IPR008979">
    <property type="entry name" value="Galactose-bd-like_sf"/>
</dbReference>
<dbReference type="SUPFAM" id="SSF49785">
    <property type="entry name" value="Galactose-binding domain-like"/>
    <property type="match status" value="1"/>
</dbReference>
<reference evidence="3 4" key="1">
    <citation type="submission" date="2018-10" db="EMBL/GenBank/DDBJ databases">
        <authorList>
            <consortium name="Pathogen Informatics"/>
        </authorList>
    </citation>
    <scope>NUCLEOTIDE SEQUENCE [LARGE SCALE GENOMIC DNA]</scope>
</reference>
<name>A0A0R3UEU2_MESCO</name>
<evidence type="ECO:0000256" key="1">
    <source>
        <dbReference type="SAM" id="MobiDB-lite"/>
    </source>
</evidence>
<feature type="domain" description="BRCT" evidence="2">
    <location>
        <begin position="463"/>
        <end position="555"/>
    </location>
</feature>
<dbReference type="InterPro" id="IPR036420">
    <property type="entry name" value="BRCT_dom_sf"/>
</dbReference>
<dbReference type="Proteomes" id="UP000267029">
    <property type="component" value="Unassembled WGS sequence"/>
</dbReference>
<feature type="region of interest" description="Disordered" evidence="1">
    <location>
        <begin position="151"/>
        <end position="240"/>
    </location>
</feature>
<feature type="compositionally biased region" description="Basic and acidic residues" evidence="1">
    <location>
        <begin position="153"/>
        <end position="164"/>
    </location>
</feature>
<feature type="region of interest" description="Disordered" evidence="1">
    <location>
        <begin position="325"/>
        <end position="444"/>
    </location>
</feature>
<feature type="compositionally biased region" description="Low complexity" evidence="1">
    <location>
        <begin position="187"/>
        <end position="196"/>
    </location>
</feature>
<dbReference type="SUPFAM" id="SSF52113">
    <property type="entry name" value="BRCT domain"/>
    <property type="match status" value="2"/>
</dbReference>
<organism evidence="3 4">
    <name type="scientific">Mesocestoides corti</name>
    <name type="common">Flatworm</name>
    <dbReference type="NCBI Taxonomy" id="53468"/>
    <lineage>
        <taxon>Eukaryota</taxon>
        <taxon>Metazoa</taxon>
        <taxon>Spiralia</taxon>
        <taxon>Lophotrochozoa</taxon>
        <taxon>Platyhelminthes</taxon>
        <taxon>Cestoda</taxon>
        <taxon>Eucestoda</taxon>
        <taxon>Cyclophyllidea</taxon>
        <taxon>Mesocestoididae</taxon>
        <taxon>Mesocestoides</taxon>
    </lineage>
</organism>
<feature type="compositionally biased region" description="Acidic residues" evidence="1">
    <location>
        <begin position="370"/>
        <end position="379"/>
    </location>
</feature>
<feature type="domain" description="BRCT" evidence="2">
    <location>
        <begin position="238"/>
        <end position="325"/>
    </location>
</feature>
<evidence type="ECO:0000313" key="3">
    <source>
        <dbReference type="EMBL" id="VDD79560.1"/>
    </source>
</evidence>
<dbReference type="Pfam" id="PF12738">
    <property type="entry name" value="PTCB-BRCT"/>
    <property type="match status" value="1"/>
</dbReference>
<dbReference type="GO" id="GO:0005634">
    <property type="term" value="C:nucleus"/>
    <property type="evidence" value="ECO:0007669"/>
    <property type="project" value="InterPro"/>
</dbReference>
<dbReference type="InterPro" id="IPR002706">
    <property type="entry name" value="Xrcc1_N"/>
</dbReference>
<dbReference type="PANTHER" id="PTHR11370:SF5">
    <property type="entry name" value="DNA REPAIR PROTEIN XRCC1"/>
    <property type="match status" value="1"/>
</dbReference>
<gene>
    <name evidence="3" type="ORF">MCOS_LOCUS5563</name>
</gene>
<dbReference type="EMBL" id="UXSR01005201">
    <property type="protein sequence ID" value="VDD79560.1"/>
    <property type="molecule type" value="Genomic_DNA"/>
</dbReference>
<dbReference type="GO" id="GO:0000012">
    <property type="term" value="P:single strand break repair"/>
    <property type="evidence" value="ECO:0007669"/>
    <property type="project" value="InterPro"/>
</dbReference>
<accession>A0A0R3UEU2</accession>
<dbReference type="GO" id="GO:0006284">
    <property type="term" value="P:base-excision repair"/>
    <property type="evidence" value="ECO:0007669"/>
    <property type="project" value="TreeGrafter"/>
</dbReference>
<dbReference type="FunFam" id="2.60.120.260:FF:000025">
    <property type="entry name" value="DNA repair protein XRCC1 isoform X1"/>
    <property type="match status" value="1"/>
</dbReference>
<dbReference type="STRING" id="53468.A0A0R3UEU2"/>
<dbReference type="Pfam" id="PF01834">
    <property type="entry name" value="XRCC1_N"/>
    <property type="match status" value="1"/>
</dbReference>
<dbReference type="Gene3D" id="2.60.120.260">
    <property type="entry name" value="Galactose-binding domain-like"/>
    <property type="match status" value="1"/>
</dbReference>
<dbReference type="GO" id="GO:0003684">
    <property type="term" value="F:damaged DNA binding"/>
    <property type="evidence" value="ECO:0007669"/>
    <property type="project" value="InterPro"/>
</dbReference>
<sequence>MPEVKPERVLTFSSEDRAFPADNLLKCNAFSKWKCQQPASKQASVTFKFERPIQFSRLDIGNEASAFVEIEVSRADSAEFEVLLPSSSFMSPMEAKKAVSLNRVRIFSGNELTPSVASQKWDIVRVTCTQPFSKELQYGLSFIRFYRVPDPQDMPKEDEDRSSQDSDGALKPGDLFKLAKKHNGEQEATATTSTETKPVESKTVLNALGTSTPPQRPTASQPPASAASPRPEPSTSQKRRRILDGVVVAFSGYKNPFRAELRDLCLRLGAQYRQEWTDDCTHLICAFPNTPKWNAVKGKGIIASHKWIQACNATKRRVSWRPYRVGRAPSPVGHVSDDNSEPNADEDRSLVEGASSDDWKPSNSDRGSDDSDEFSESVDSDASADAQGDEEEEEVDESGDEEGQNKANRLRKLKDKSSDPSKPKKRRTTGPLKSAEDENTDEEIQRNLSNGASASQGQGPLPPLPDVFGGKKFYIFSKDFDIKEEEIVYRLIITFGGKVESYMNSDVEFVVSRAAWCEDFDDALNVSPSLIFVKPEWIYACDKAGKLVPFQRYQVVG</sequence>
<evidence type="ECO:0000259" key="2">
    <source>
        <dbReference type="PROSITE" id="PS50172"/>
    </source>
</evidence>
<feature type="compositionally biased region" description="Acidic residues" evidence="1">
    <location>
        <begin position="387"/>
        <end position="402"/>
    </location>
</feature>
<evidence type="ECO:0000313" key="4">
    <source>
        <dbReference type="Proteomes" id="UP000267029"/>
    </source>
</evidence>
<dbReference type="Pfam" id="PF16589">
    <property type="entry name" value="BRCT_2"/>
    <property type="match status" value="1"/>
</dbReference>
<dbReference type="Gene3D" id="3.40.50.10190">
    <property type="entry name" value="BRCT domain"/>
    <property type="match status" value="2"/>
</dbReference>
<dbReference type="SMART" id="SM00292">
    <property type="entry name" value="BRCT"/>
    <property type="match status" value="2"/>
</dbReference>